<dbReference type="Proteomes" id="UP000012589">
    <property type="component" value="Unassembled WGS sequence"/>
</dbReference>
<organism evidence="1 2">
    <name type="scientific">Eubacterium plexicaudatum ASF492</name>
    <dbReference type="NCBI Taxonomy" id="1235802"/>
    <lineage>
        <taxon>Bacteria</taxon>
        <taxon>Bacillati</taxon>
        <taxon>Bacillota</taxon>
        <taxon>Clostridia</taxon>
        <taxon>Eubacteriales</taxon>
        <taxon>Eubacteriaceae</taxon>
        <taxon>Eubacterium</taxon>
    </lineage>
</organism>
<dbReference type="EMBL" id="AQFT01000072">
    <property type="protein sequence ID" value="EMZ27260.1"/>
    <property type="molecule type" value="Genomic_DNA"/>
</dbReference>
<name>N2AMG1_9FIRM</name>
<dbReference type="InterPro" id="IPR013785">
    <property type="entry name" value="Aldolase_TIM"/>
</dbReference>
<reference evidence="1 2" key="1">
    <citation type="journal article" date="2014" name="Genome Announc.">
        <title>Draft genome sequences of the altered schaedler flora, a defined bacterial community from gnotobiotic mice.</title>
        <authorList>
            <person name="Wannemuehler M.J."/>
            <person name="Overstreet A.M."/>
            <person name="Ward D.V."/>
            <person name="Phillips G.J."/>
        </authorList>
    </citation>
    <scope>NUCLEOTIDE SEQUENCE [LARGE SCALE GENOMIC DNA]</scope>
    <source>
        <strain evidence="1 2">ASF492</strain>
    </source>
</reference>
<keyword evidence="2" id="KW-1185">Reference proteome</keyword>
<evidence type="ECO:0000313" key="2">
    <source>
        <dbReference type="Proteomes" id="UP000012589"/>
    </source>
</evidence>
<dbReference type="STRING" id="1235802.C823_02384"/>
<dbReference type="InterPro" id="IPR058240">
    <property type="entry name" value="rSAM_sf"/>
</dbReference>
<gene>
    <name evidence="1" type="ORF">C823_02384</name>
</gene>
<accession>N2AMG1</accession>
<comment type="caution">
    <text evidence="1">The sequence shown here is derived from an EMBL/GenBank/DDBJ whole genome shotgun (WGS) entry which is preliminary data.</text>
</comment>
<dbReference type="Gene3D" id="3.20.20.70">
    <property type="entry name" value="Aldolase class I"/>
    <property type="match status" value="1"/>
</dbReference>
<protein>
    <recommendedName>
        <fullName evidence="3">Radical SAM core domain-containing protein</fullName>
    </recommendedName>
</protein>
<dbReference type="OrthoDB" id="7021155at2"/>
<evidence type="ECO:0008006" key="3">
    <source>
        <dbReference type="Google" id="ProtNLM"/>
    </source>
</evidence>
<dbReference type="HOGENOM" id="CLU_1228389_0_0_9"/>
<sequence>MPDIAGIAKHTDIEICKRSVGKLLDTVGKLDSLTILGGELFLHPHWDEFVRWCIDDRRIKNVVLLTNATIMPSNWKVMQNDKVVLALDDYGDVSLRLSELKECAKKHGVNYAVYRHTHWFDVTGYSLVKQTEGELCRKYETCQIKGCWNISDGFLYKCTTSFYKMKYMVRKNIEGNSDFIDLLHQDTDAIRKAIERLSGKDYLDACKYCAGTGNENMIGVARQVR</sequence>
<dbReference type="eggNOG" id="COG2896">
    <property type="taxonomic scope" value="Bacteria"/>
</dbReference>
<dbReference type="PATRIC" id="fig|1235802.3.peg.2522"/>
<dbReference type="SUPFAM" id="SSF102114">
    <property type="entry name" value="Radical SAM enzymes"/>
    <property type="match status" value="1"/>
</dbReference>
<dbReference type="AlphaFoldDB" id="N2AMG1"/>
<proteinExistence type="predicted"/>
<evidence type="ECO:0000313" key="1">
    <source>
        <dbReference type="EMBL" id="EMZ27260.1"/>
    </source>
</evidence>